<evidence type="ECO:0000256" key="1">
    <source>
        <dbReference type="SAM" id="MobiDB-lite"/>
    </source>
</evidence>
<reference evidence="3" key="1">
    <citation type="submission" date="2021-01" db="EMBL/GenBank/DDBJ databases">
        <title>Caligus Genome Assembly.</title>
        <authorList>
            <person name="Gallardo-Escarate C."/>
        </authorList>
    </citation>
    <scope>NUCLEOTIDE SEQUENCE [LARGE SCALE GENOMIC DNA]</scope>
</reference>
<dbReference type="AlphaFoldDB" id="A0A7T8KH21"/>
<feature type="region of interest" description="Disordered" evidence="1">
    <location>
        <begin position="43"/>
        <end position="62"/>
    </location>
</feature>
<keyword evidence="3" id="KW-1185">Reference proteome</keyword>
<dbReference type="InterPro" id="IPR027482">
    <property type="entry name" value="Sec1-like_dom2"/>
</dbReference>
<proteinExistence type="predicted"/>
<dbReference type="OrthoDB" id="2228at2759"/>
<dbReference type="Gene3D" id="1.25.40.60">
    <property type="match status" value="1"/>
</dbReference>
<evidence type="ECO:0000313" key="3">
    <source>
        <dbReference type="Proteomes" id="UP000595437"/>
    </source>
</evidence>
<dbReference type="InterPro" id="IPR036045">
    <property type="entry name" value="Sec1-like_sf"/>
</dbReference>
<evidence type="ECO:0000313" key="2">
    <source>
        <dbReference type="EMBL" id="QQP55802.1"/>
    </source>
</evidence>
<gene>
    <name evidence="2" type="ORF">FKW44_000250</name>
</gene>
<sequence>MKRKERITEQTYQMSRWTPMVKDIMEDCVDDKLDNSHFPSWEVKEQAHSSNKPLQGRHTYIL</sequence>
<dbReference type="EMBL" id="CP045890">
    <property type="protein sequence ID" value="QQP55802.1"/>
    <property type="molecule type" value="Genomic_DNA"/>
</dbReference>
<organism evidence="2 3">
    <name type="scientific">Caligus rogercresseyi</name>
    <name type="common">Sea louse</name>
    <dbReference type="NCBI Taxonomy" id="217165"/>
    <lineage>
        <taxon>Eukaryota</taxon>
        <taxon>Metazoa</taxon>
        <taxon>Ecdysozoa</taxon>
        <taxon>Arthropoda</taxon>
        <taxon>Crustacea</taxon>
        <taxon>Multicrustacea</taxon>
        <taxon>Hexanauplia</taxon>
        <taxon>Copepoda</taxon>
        <taxon>Siphonostomatoida</taxon>
        <taxon>Caligidae</taxon>
        <taxon>Caligus</taxon>
    </lineage>
</organism>
<dbReference type="SUPFAM" id="SSF56815">
    <property type="entry name" value="Sec1/munc18-like (SM) proteins"/>
    <property type="match status" value="1"/>
</dbReference>
<accession>A0A7T8KH21</accession>
<protein>
    <submittedName>
        <fullName evidence="2">Ras opposite</fullName>
    </submittedName>
</protein>
<name>A0A7T8KH21_CALRO</name>
<dbReference type="Proteomes" id="UP000595437">
    <property type="component" value="Chromosome 1"/>
</dbReference>
<dbReference type="Gene3D" id="3.40.50.1910">
    <property type="match status" value="1"/>
</dbReference>